<keyword evidence="1" id="KW-0732">Signal</keyword>
<dbReference type="RefSeq" id="WP_167125700.1">
    <property type="nucleotide sequence ID" value="NZ_JAAQQR010000004.1"/>
</dbReference>
<organism evidence="2 3">
    <name type="scientific">Luteibacter jiangsuensis</name>
    <dbReference type="NCBI Taxonomy" id="637577"/>
    <lineage>
        <taxon>Bacteria</taxon>
        <taxon>Pseudomonadati</taxon>
        <taxon>Pseudomonadota</taxon>
        <taxon>Gammaproteobacteria</taxon>
        <taxon>Lysobacterales</taxon>
        <taxon>Rhodanobacteraceae</taxon>
        <taxon>Luteibacter</taxon>
    </lineage>
</organism>
<comment type="caution">
    <text evidence="2">The sequence shown here is derived from an EMBL/GenBank/DDBJ whole genome shotgun (WGS) entry which is preliminary data.</text>
</comment>
<proteinExistence type="predicted"/>
<evidence type="ECO:0000313" key="2">
    <source>
        <dbReference type="EMBL" id="NID05276.1"/>
    </source>
</evidence>
<dbReference type="EMBL" id="JAAQQR010000004">
    <property type="protein sequence ID" value="NID05276.1"/>
    <property type="molecule type" value="Genomic_DNA"/>
</dbReference>
<evidence type="ECO:0008006" key="4">
    <source>
        <dbReference type="Google" id="ProtNLM"/>
    </source>
</evidence>
<name>A0ABX0Q4P3_9GAMM</name>
<protein>
    <recommendedName>
        <fullName evidence="4">DUF642 domain-containing protein</fullName>
    </recommendedName>
</protein>
<accession>A0ABX0Q4P3</accession>
<reference evidence="2 3" key="1">
    <citation type="journal article" date="2011" name="Curr. Microbiol.">
        <title>Luteibacter jiangsuensis sp. nov.: a methamidophos-degrading bacterium isolated from a methamidophos-manufacturing factory.</title>
        <authorList>
            <person name="Wang L."/>
            <person name="Wang G.L."/>
            <person name="Li S.P."/>
            <person name="Jiang J.D."/>
        </authorList>
    </citation>
    <scope>NUCLEOTIDE SEQUENCE [LARGE SCALE GENOMIC DNA]</scope>
    <source>
        <strain evidence="2 3">CGMCC 1.10133</strain>
    </source>
</reference>
<sequence length="199" mass="20845">MNTRYPPSLAMRAAAVCACLFAGHAVAGNMPFPSNLPACHSYIDADTTCRLPVKNGDFASLAGWEALGHVGLGREGDEAHVSISPGASIQQPVYAMFYKWDGAAYALRFRVRAESSDAEVDASLYMSDGVGRNTRYIGSVKTTATAGTWRVVELVANGVQVAAPAHVLVSISHGGGDSSVQVTDVTLVESSQAEAVDVL</sequence>
<dbReference type="Proteomes" id="UP001429601">
    <property type="component" value="Unassembled WGS sequence"/>
</dbReference>
<dbReference type="Gene3D" id="2.60.120.260">
    <property type="entry name" value="Galactose-binding domain-like"/>
    <property type="match status" value="1"/>
</dbReference>
<evidence type="ECO:0000256" key="1">
    <source>
        <dbReference type="SAM" id="SignalP"/>
    </source>
</evidence>
<keyword evidence="3" id="KW-1185">Reference proteome</keyword>
<gene>
    <name evidence="2" type="ORF">HBF26_10285</name>
</gene>
<feature type="chain" id="PRO_5046403400" description="DUF642 domain-containing protein" evidence="1">
    <location>
        <begin position="28"/>
        <end position="199"/>
    </location>
</feature>
<feature type="signal peptide" evidence="1">
    <location>
        <begin position="1"/>
        <end position="27"/>
    </location>
</feature>
<evidence type="ECO:0000313" key="3">
    <source>
        <dbReference type="Proteomes" id="UP001429601"/>
    </source>
</evidence>